<dbReference type="InterPro" id="IPR036388">
    <property type="entry name" value="WH-like_DNA-bd_sf"/>
</dbReference>
<dbReference type="Gene3D" id="3.40.190.290">
    <property type="match status" value="1"/>
</dbReference>
<dbReference type="Pfam" id="PF03466">
    <property type="entry name" value="LysR_substrate"/>
    <property type="match status" value="1"/>
</dbReference>
<dbReference type="PANTHER" id="PTHR30126:SF39">
    <property type="entry name" value="HTH-TYPE TRANSCRIPTIONAL REGULATOR CYSL"/>
    <property type="match status" value="1"/>
</dbReference>
<evidence type="ECO:0000259" key="5">
    <source>
        <dbReference type="PROSITE" id="PS50931"/>
    </source>
</evidence>
<dbReference type="SUPFAM" id="SSF46785">
    <property type="entry name" value="Winged helix' DNA-binding domain"/>
    <property type="match status" value="1"/>
</dbReference>
<dbReference type="Gene3D" id="1.10.10.10">
    <property type="entry name" value="Winged helix-like DNA-binding domain superfamily/Winged helix DNA-binding domain"/>
    <property type="match status" value="1"/>
</dbReference>
<dbReference type="OrthoDB" id="646694at2"/>
<protein>
    <submittedName>
        <fullName evidence="6">LysR family transcriptional regulator</fullName>
    </submittedName>
</protein>
<name>A0A2V1H2Y9_9GAMM</name>
<feature type="domain" description="HTH lysR-type" evidence="5">
    <location>
        <begin position="1"/>
        <end position="58"/>
    </location>
</feature>
<gene>
    <name evidence="6" type="ORF">DC094_10215</name>
</gene>
<evidence type="ECO:0000256" key="4">
    <source>
        <dbReference type="ARBA" id="ARBA00023163"/>
    </source>
</evidence>
<organism evidence="6 7">
    <name type="scientific">Pelagibaculum spongiae</name>
    <dbReference type="NCBI Taxonomy" id="2080658"/>
    <lineage>
        <taxon>Bacteria</taxon>
        <taxon>Pseudomonadati</taxon>
        <taxon>Pseudomonadota</taxon>
        <taxon>Gammaproteobacteria</taxon>
        <taxon>Oceanospirillales</taxon>
        <taxon>Pelagibaculum</taxon>
    </lineage>
</organism>
<dbReference type="PANTHER" id="PTHR30126">
    <property type="entry name" value="HTH-TYPE TRANSCRIPTIONAL REGULATOR"/>
    <property type="match status" value="1"/>
</dbReference>
<keyword evidence="4" id="KW-0804">Transcription</keyword>
<comment type="similarity">
    <text evidence="1">Belongs to the LysR transcriptional regulatory family.</text>
</comment>
<dbReference type="RefSeq" id="WP_116687137.1">
    <property type="nucleotide sequence ID" value="NZ_CAWNYD010000003.1"/>
</dbReference>
<evidence type="ECO:0000256" key="3">
    <source>
        <dbReference type="ARBA" id="ARBA00023125"/>
    </source>
</evidence>
<evidence type="ECO:0000313" key="6">
    <source>
        <dbReference type="EMBL" id="PVZ69667.1"/>
    </source>
</evidence>
<dbReference type="Proteomes" id="UP000244906">
    <property type="component" value="Unassembled WGS sequence"/>
</dbReference>
<evidence type="ECO:0000256" key="2">
    <source>
        <dbReference type="ARBA" id="ARBA00023015"/>
    </source>
</evidence>
<reference evidence="6 7" key="1">
    <citation type="submission" date="2018-04" db="EMBL/GenBank/DDBJ databases">
        <title>Thalassorhabdus spongiae gen. nov., sp. nov., isolated from a marine sponge in South-West Iceland.</title>
        <authorList>
            <person name="Knobloch S."/>
            <person name="Daussin A."/>
            <person name="Johannsson R."/>
            <person name="Marteinsson V.T."/>
        </authorList>
    </citation>
    <scope>NUCLEOTIDE SEQUENCE [LARGE SCALE GENOMIC DNA]</scope>
    <source>
        <strain evidence="6 7">Hp12</strain>
    </source>
</reference>
<dbReference type="PRINTS" id="PR00039">
    <property type="entry name" value="HTHLYSR"/>
</dbReference>
<evidence type="ECO:0000313" key="7">
    <source>
        <dbReference type="Proteomes" id="UP000244906"/>
    </source>
</evidence>
<dbReference type="GO" id="GO:0003700">
    <property type="term" value="F:DNA-binding transcription factor activity"/>
    <property type="evidence" value="ECO:0007669"/>
    <property type="project" value="InterPro"/>
</dbReference>
<dbReference type="InterPro" id="IPR036390">
    <property type="entry name" value="WH_DNA-bd_sf"/>
</dbReference>
<proteinExistence type="inferred from homology"/>
<dbReference type="Pfam" id="PF00126">
    <property type="entry name" value="HTH_1"/>
    <property type="match status" value="1"/>
</dbReference>
<dbReference type="EMBL" id="QDDL01000003">
    <property type="protein sequence ID" value="PVZ69667.1"/>
    <property type="molecule type" value="Genomic_DNA"/>
</dbReference>
<dbReference type="InterPro" id="IPR005119">
    <property type="entry name" value="LysR_subst-bd"/>
</dbReference>
<dbReference type="PROSITE" id="PS50931">
    <property type="entry name" value="HTH_LYSR"/>
    <property type="match status" value="1"/>
</dbReference>
<dbReference type="SUPFAM" id="SSF53850">
    <property type="entry name" value="Periplasmic binding protein-like II"/>
    <property type="match status" value="1"/>
</dbReference>
<dbReference type="AlphaFoldDB" id="A0A2V1H2Y9"/>
<dbReference type="GO" id="GO:0000976">
    <property type="term" value="F:transcription cis-regulatory region binding"/>
    <property type="evidence" value="ECO:0007669"/>
    <property type="project" value="TreeGrafter"/>
</dbReference>
<keyword evidence="7" id="KW-1185">Reference proteome</keyword>
<comment type="caution">
    <text evidence="6">The sequence shown here is derived from an EMBL/GenBank/DDBJ whole genome shotgun (WGS) entry which is preliminary data.</text>
</comment>
<accession>A0A2V1H2Y9</accession>
<keyword evidence="3" id="KW-0238">DNA-binding</keyword>
<dbReference type="FunFam" id="1.10.10.10:FF:000001">
    <property type="entry name" value="LysR family transcriptional regulator"/>
    <property type="match status" value="1"/>
</dbReference>
<keyword evidence="2" id="KW-0805">Transcription regulation</keyword>
<sequence>MADRRLQVFHTVARVLSFTKAAEVLHMTQPAVTFQIRQLEEYFAARLFDRTHNRIRLTEAGKRAYQYSERIFTLYSEMENSVKEITGEVGGVLVVAASTSVGQHILTPMLGKFRKQYPDVTIRMKVGNCDTVLSMVEHNLADIALVEYFPNNKHFATRIYGDQPLCVILPSSHPLSMRQSIGPTEMMHLEWVGRERGSGIREIVQSYLTGQGVDPDRLEIAMELGSNEAVKTAVAAGHGAALMPRIACEHDYRQNGYKMIRLEPDLKVPVTFVYKNQKFHLRAMEELLNYAAEYLQKTTT</sequence>
<evidence type="ECO:0000256" key="1">
    <source>
        <dbReference type="ARBA" id="ARBA00009437"/>
    </source>
</evidence>
<dbReference type="InterPro" id="IPR000847">
    <property type="entry name" value="LysR_HTH_N"/>
</dbReference>